<feature type="transmembrane region" description="Helical" evidence="1">
    <location>
        <begin position="12"/>
        <end position="34"/>
    </location>
</feature>
<dbReference type="KEGG" id="bkw:BkAM31D_11935"/>
<evidence type="ECO:0000313" key="3">
    <source>
        <dbReference type="Proteomes" id="UP000193006"/>
    </source>
</evidence>
<keyword evidence="1" id="KW-1133">Transmembrane helix</keyword>
<protein>
    <recommendedName>
        <fullName evidence="4">DUF368 domain-containing protein</fullName>
    </recommendedName>
</protein>
<proteinExistence type="predicted"/>
<feature type="transmembrane region" description="Helical" evidence="1">
    <location>
        <begin position="189"/>
        <end position="209"/>
    </location>
</feature>
<gene>
    <name evidence="2" type="ORF">BkAM31D_11935</name>
</gene>
<evidence type="ECO:0000313" key="2">
    <source>
        <dbReference type="EMBL" id="ARK30481.1"/>
    </source>
</evidence>
<evidence type="ECO:0008006" key="4">
    <source>
        <dbReference type="Google" id="ProtNLM"/>
    </source>
</evidence>
<organism evidence="2 3">
    <name type="scientific">Halalkalibacter krulwichiae</name>
    <dbReference type="NCBI Taxonomy" id="199441"/>
    <lineage>
        <taxon>Bacteria</taxon>
        <taxon>Bacillati</taxon>
        <taxon>Bacillota</taxon>
        <taxon>Bacilli</taxon>
        <taxon>Bacillales</taxon>
        <taxon>Bacillaceae</taxon>
        <taxon>Halalkalibacter</taxon>
    </lineage>
</organism>
<dbReference type="Pfam" id="PF04018">
    <property type="entry name" value="VCA0040-like"/>
    <property type="match status" value="1"/>
</dbReference>
<keyword evidence="3" id="KW-1185">Reference proteome</keyword>
<feature type="transmembrane region" description="Helical" evidence="1">
    <location>
        <begin position="163"/>
        <end position="183"/>
    </location>
</feature>
<feature type="transmembrane region" description="Helical" evidence="1">
    <location>
        <begin position="247"/>
        <end position="266"/>
    </location>
</feature>
<accession>A0A1X9MG36</accession>
<feature type="transmembrane region" description="Helical" evidence="1">
    <location>
        <begin position="55"/>
        <end position="79"/>
    </location>
</feature>
<dbReference type="EMBL" id="CP020814">
    <property type="protein sequence ID" value="ARK30481.1"/>
    <property type="molecule type" value="Genomic_DNA"/>
</dbReference>
<feature type="transmembrane region" description="Helical" evidence="1">
    <location>
        <begin position="137"/>
        <end position="156"/>
    </location>
</feature>
<dbReference type="AlphaFoldDB" id="A0A1X9MG36"/>
<feature type="transmembrane region" description="Helical" evidence="1">
    <location>
        <begin position="113"/>
        <end position="131"/>
    </location>
</feature>
<keyword evidence="1" id="KW-0812">Transmembrane</keyword>
<feature type="transmembrane region" description="Helical" evidence="1">
    <location>
        <begin position="221"/>
        <end position="241"/>
    </location>
</feature>
<dbReference type="InterPro" id="IPR007163">
    <property type="entry name" value="VCA0040-like"/>
</dbReference>
<name>A0A1X9MG36_9BACI</name>
<evidence type="ECO:0000256" key="1">
    <source>
        <dbReference type="SAM" id="Phobius"/>
    </source>
</evidence>
<dbReference type="PANTHER" id="PTHR37308:SF1">
    <property type="entry name" value="POLYPRENYL-PHOSPHATE TRANSPORTER"/>
    <property type="match status" value="1"/>
</dbReference>
<keyword evidence="1" id="KW-0472">Membrane</keyword>
<feature type="transmembrane region" description="Helical" evidence="1">
    <location>
        <begin position="85"/>
        <end position="101"/>
    </location>
</feature>
<reference evidence="2 3" key="1">
    <citation type="submission" date="2017-04" db="EMBL/GenBank/DDBJ databases">
        <title>Bacillus krulwichiae AM31D Genome sequencing and assembly.</title>
        <authorList>
            <person name="Krulwich T.A."/>
            <person name="Anastor L."/>
            <person name="Ehrlich R."/>
            <person name="Ehrlich G.D."/>
            <person name="Janto B."/>
        </authorList>
    </citation>
    <scope>NUCLEOTIDE SEQUENCE [LARGE SCALE GENOMIC DNA]</scope>
    <source>
        <strain evidence="2 3">AM31D</strain>
    </source>
</reference>
<dbReference type="Proteomes" id="UP000193006">
    <property type="component" value="Chromosome"/>
</dbReference>
<sequence>MFQWRNLFKGMAMGISDLIPGVSGGTLALVLGIYQQLLSAINGLFTKEWKRHSIFLIPLGLGIVSVLLTLSHLIEWLLADYPQPTFFFFLGLIIGIIPLLLKEIHYKQTFTFSHYILIIVGAVIVGSTIFVKDQELAVVMSNLTASDFVLLFFAGWLASSAMILPGVSGSFIFLLLGVYPTVINALSTFNLPVIMTVGFGIAIGLVITSKLLSYLLSHYKTAVYALMVGFISGSVIVIYPGILQDSFLLFVSVIAFIAGLFTAYMLSYAERRKTASTLYVQKDC</sequence>
<dbReference type="PANTHER" id="PTHR37308">
    <property type="entry name" value="INTEGRAL MEMBRANE PROTEIN"/>
    <property type="match status" value="1"/>
</dbReference>